<comment type="caution">
    <text evidence="2">The sequence shown here is derived from an EMBL/GenBank/DDBJ whole genome shotgun (WGS) entry which is preliminary data.</text>
</comment>
<protein>
    <submittedName>
        <fullName evidence="2">Uncharacterized protein</fullName>
    </submittedName>
</protein>
<evidence type="ECO:0000313" key="2">
    <source>
        <dbReference type="EMBL" id="TPW74866.1"/>
    </source>
</evidence>
<organism evidence="2 3">
    <name type="scientific">Schumannella soli</name>
    <dbReference type="NCBI Taxonomy" id="2590779"/>
    <lineage>
        <taxon>Bacteria</taxon>
        <taxon>Bacillati</taxon>
        <taxon>Actinomycetota</taxon>
        <taxon>Actinomycetes</taxon>
        <taxon>Micrococcales</taxon>
        <taxon>Microbacteriaceae</taxon>
        <taxon>Schumannella</taxon>
    </lineage>
</organism>
<dbReference type="AlphaFoldDB" id="A0A506XXB4"/>
<dbReference type="OrthoDB" id="9926821at2"/>
<feature type="compositionally biased region" description="Low complexity" evidence="1">
    <location>
        <begin position="29"/>
        <end position="42"/>
    </location>
</feature>
<reference evidence="2 3" key="1">
    <citation type="submission" date="2019-06" db="EMBL/GenBank/DDBJ databases">
        <authorList>
            <person name="Li F."/>
        </authorList>
    </citation>
    <scope>NUCLEOTIDE SEQUENCE [LARGE SCALE GENOMIC DNA]</scope>
    <source>
        <strain evidence="2 3">10F1D-1</strain>
    </source>
</reference>
<dbReference type="RefSeq" id="WP_141164497.1">
    <property type="nucleotide sequence ID" value="NZ_VHQG01000004.1"/>
</dbReference>
<name>A0A506XXB4_9MICO</name>
<feature type="region of interest" description="Disordered" evidence="1">
    <location>
        <begin position="1"/>
        <end position="79"/>
    </location>
</feature>
<sequence length="79" mass="7574">MSDQNLPAGASEGPDEELENSEIAPHGTPSSVPGDDGSSGVPGADGDGVQGTDPDVVPDGSAPDTEGDDDPTSGGAPQS</sequence>
<evidence type="ECO:0000256" key="1">
    <source>
        <dbReference type="SAM" id="MobiDB-lite"/>
    </source>
</evidence>
<proteinExistence type="predicted"/>
<evidence type="ECO:0000313" key="3">
    <source>
        <dbReference type="Proteomes" id="UP000316252"/>
    </source>
</evidence>
<gene>
    <name evidence="2" type="ORF">FJ657_14960</name>
</gene>
<keyword evidence="3" id="KW-1185">Reference proteome</keyword>
<dbReference type="Proteomes" id="UP000316252">
    <property type="component" value="Unassembled WGS sequence"/>
</dbReference>
<dbReference type="EMBL" id="VHQG01000004">
    <property type="protein sequence ID" value="TPW74866.1"/>
    <property type="molecule type" value="Genomic_DNA"/>
</dbReference>
<accession>A0A506XXB4</accession>